<evidence type="ECO:0000256" key="1">
    <source>
        <dbReference type="ARBA" id="ARBA00023125"/>
    </source>
</evidence>
<dbReference type="EMBL" id="JBHUFW010000002">
    <property type="protein sequence ID" value="MFD1861625.1"/>
    <property type="molecule type" value="Genomic_DNA"/>
</dbReference>
<feature type="domain" description="AraC-type arabinose-binding/dimerisation" evidence="2">
    <location>
        <begin position="39"/>
        <end position="86"/>
    </location>
</feature>
<dbReference type="Pfam" id="PF02311">
    <property type="entry name" value="AraC_binding"/>
    <property type="match status" value="1"/>
</dbReference>
<comment type="caution">
    <text evidence="3">The sequence shown here is derived from an EMBL/GenBank/DDBJ whole genome shotgun (WGS) entry which is preliminary data.</text>
</comment>
<reference evidence="4" key="1">
    <citation type="journal article" date="2019" name="Int. J. Syst. Evol. Microbiol.">
        <title>The Global Catalogue of Microorganisms (GCM) 10K type strain sequencing project: providing services to taxonomists for standard genome sequencing and annotation.</title>
        <authorList>
            <consortium name="The Broad Institute Genomics Platform"/>
            <consortium name="The Broad Institute Genome Sequencing Center for Infectious Disease"/>
            <person name="Wu L."/>
            <person name="Ma J."/>
        </authorList>
    </citation>
    <scope>NUCLEOTIDE SEQUENCE [LARGE SCALE GENOMIC DNA]</scope>
    <source>
        <strain evidence="4">CGMCC 1.15475</strain>
    </source>
</reference>
<accession>A0ABW4QDJ8</accession>
<organism evidence="3 4">
    <name type="scientific">Planococcus chinensis</name>
    <dbReference type="NCBI Taxonomy" id="272917"/>
    <lineage>
        <taxon>Bacteria</taxon>
        <taxon>Bacillati</taxon>
        <taxon>Bacillota</taxon>
        <taxon>Bacilli</taxon>
        <taxon>Bacillales</taxon>
        <taxon>Caryophanaceae</taxon>
        <taxon>Planococcus</taxon>
    </lineage>
</organism>
<dbReference type="InterPro" id="IPR014710">
    <property type="entry name" value="RmlC-like_jellyroll"/>
</dbReference>
<proteinExistence type="predicted"/>
<dbReference type="InterPro" id="IPR011051">
    <property type="entry name" value="RmlC_Cupin_sf"/>
</dbReference>
<name>A0ABW4QDJ8_9BACL</name>
<sequence length="100" mass="11248">MELINTPYYLNEKHKHINKVLNFGKVNVVNMQLQLGEEVAEHDVDADVLIIVKTGKVAFTVEGEEVEVSPQNVLHMTPGERHSLKALEVSDFLVLQIKQG</sequence>
<evidence type="ECO:0000259" key="2">
    <source>
        <dbReference type="Pfam" id="PF02311"/>
    </source>
</evidence>
<dbReference type="InterPro" id="IPR003313">
    <property type="entry name" value="AraC-bd"/>
</dbReference>
<keyword evidence="4" id="KW-1185">Reference proteome</keyword>
<protein>
    <submittedName>
        <fullName evidence="3">AraC family ligand binding domain-containing protein</fullName>
    </submittedName>
</protein>
<evidence type="ECO:0000313" key="3">
    <source>
        <dbReference type="EMBL" id="MFD1861625.1"/>
    </source>
</evidence>
<evidence type="ECO:0000313" key="4">
    <source>
        <dbReference type="Proteomes" id="UP001597273"/>
    </source>
</evidence>
<gene>
    <name evidence="3" type="ORF">ACFSDB_01735</name>
</gene>
<keyword evidence="1" id="KW-0238">DNA-binding</keyword>
<dbReference type="RefSeq" id="WP_204891365.1">
    <property type="nucleotide sequence ID" value="NZ_JBHUFW010000002.1"/>
</dbReference>
<dbReference type="Gene3D" id="2.60.120.10">
    <property type="entry name" value="Jelly Rolls"/>
    <property type="match status" value="1"/>
</dbReference>
<dbReference type="SUPFAM" id="SSF51182">
    <property type="entry name" value="RmlC-like cupins"/>
    <property type="match status" value="1"/>
</dbReference>
<dbReference type="Proteomes" id="UP001597273">
    <property type="component" value="Unassembled WGS sequence"/>
</dbReference>